<dbReference type="InParanoid" id="A0A673CPH8"/>
<sequence length="498" mass="55744">MFRRSRLSIRPNVGTTGRAASTPQEAPPSNQESAEPPKDNSESNIATAGTDNKSAVVQSEQTPPARQTILDSNDQNVESTTSSAALQRRKRFSIKPKVVPGRPATLPRTLKSPIKPVLQSHIEVPNSDLDKPTSSQVSTTAPPTVLLSPRHRRASEESRQAKTHPKPTLPSSGSSETLSVPPAEDSVEQIHLRPDGGKKESSSAGQVKEVSLRQPDKVPPSLPDKEAIEMSEKAKTLVSSKSVISTSSSKFSLSRLLNDPSDLQRLEKAQKLRELLREEINKEKKLKKAKARVKEYNLDPAKMTMRDLIHYLPLSNPMTAQEPQAQLKMMSPRQQRAEEEEEEEEEAAADDEQDEALMVPQVKVAEDGSLIIDEESLTVEVQRTKGPNTVQDRDPIFERGSTTTYASFRKGNYSKPWSSEETDMFFLAISMVGTDFTMICQLFPHRGRSEIKNKFKKEERGNAWRIDKAFTFGKQYLKVKTFLNRILFIHSFIHSFIF</sequence>
<dbReference type="SUPFAM" id="SSF46689">
    <property type="entry name" value="Homeodomain-like"/>
    <property type="match status" value="1"/>
</dbReference>
<dbReference type="SMART" id="SM00717">
    <property type="entry name" value="SANT"/>
    <property type="match status" value="1"/>
</dbReference>
<dbReference type="InterPro" id="IPR001005">
    <property type="entry name" value="SANT/Myb"/>
</dbReference>
<dbReference type="Pfam" id="PF15963">
    <property type="entry name" value="Myb_DNA-bind_7"/>
    <property type="match status" value="1"/>
</dbReference>
<evidence type="ECO:0000256" key="1">
    <source>
        <dbReference type="SAM" id="Coils"/>
    </source>
</evidence>
<reference evidence="4" key="1">
    <citation type="submission" date="2019-06" db="EMBL/GenBank/DDBJ databases">
        <authorList>
            <consortium name="Wellcome Sanger Institute Data Sharing"/>
        </authorList>
    </citation>
    <scope>NUCLEOTIDE SEQUENCE [LARGE SCALE GENOMIC DNA]</scope>
</reference>
<feature type="region of interest" description="Disordered" evidence="2">
    <location>
        <begin position="322"/>
        <end position="354"/>
    </location>
</feature>
<protein>
    <recommendedName>
        <fullName evidence="3">Myb-like domain-containing protein</fullName>
    </recommendedName>
</protein>
<dbReference type="PANTHER" id="PTHR22929:SF0">
    <property type="entry name" value="TRANSCRIPTION FACTOR TFIIIB COMPONENT B'' HOMOLOG"/>
    <property type="match status" value="1"/>
</dbReference>
<dbReference type="GO" id="GO:0001156">
    <property type="term" value="F:TFIIIC-class transcription factor complex binding"/>
    <property type="evidence" value="ECO:0007669"/>
    <property type="project" value="TreeGrafter"/>
</dbReference>
<feature type="region of interest" description="Disordered" evidence="2">
    <location>
        <begin position="1"/>
        <end position="227"/>
    </location>
</feature>
<evidence type="ECO:0000313" key="5">
    <source>
        <dbReference type="Proteomes" id="UP000472271"/>
    </source>
</evidence>
<dbReference type="Gene3D" id="1.10.10.60">
    <property type="entry name" value="Homeodomain-like"/>
    <property type="match status" value="1"/>
</dbReference>
<feature type="compositionally biased region" description="Acidic residues" evidence="2">
    <location>
        <begin position="338"/>
        <end position="354"/>
    </location>
</feature>
<accession>A0A673CPH8</accession>
<dbReference type="InterPro" id="IPR009057">
    <property type="entry name" value="Homeodomain-like_sf"/>
</dbReference>
<feature type="coiled-coil region" evidence="1">
    <location>
        <begin position="266"/>
        <end position="299"/>
    </location>
</feature>
<evidence type="ECO:0000259" key="3">
    <source>
        <dbReference type="SMART" id="SM00717"/>
    </source>
</evidence>
<dbReference type="GO" id="GO:0000126">
    <property type="term" value="C:transcription factor TFIIIB complex"/>
    <property type="evidence" value="ECO:0007669"/>
    <property type="project" value="TreeGrafter"/>
</dbReference>
<dbReference type="AlphaFoldDB" id="A0A673CPH8"/>
<dbReference type="Proteomes" id="UP000472271">
    <property type="component" value="Chromosome 12"/>
</dbReference>
<keyword evidence="1" id="KW-0175">Coiled coil</keyword>
<dbReference type="Ensembl" id="ENSSORT00005055168.1">
    <property type="protein sequence ID" value="ENSSORP00005053898.1"/>
    <property type="gene ID" value="ENSSORG00005024202.1"/>
</dbReference>
<feature type="compositionally biased region" description="Polar residues" evidence="2">
    <location>
        <begin position="169"/>
        <end position="178"/>
    </location>
</feature>
<dbReference type="GO" id="GO:0070898">
    <property type="term" value="P:RNA polymerase III preinitiation complex assembly"/>
    <property type="evidence" value="ECO:0007669"/>
    <property type="project" value="TreeGrafter"/>
</dbReference>
<dbReference type="InterPro" id="IPR039467">
    <property type="entry name" value="TFIIIB_B''_Myb"/>
</dbReference>
<evidence type="ECO:0000313" key="4">
    <source>
        <dbReference type="Ensembl" id="ENSSORP00005053898.1"/>
    </source>
</evidence>
<reference evidence="4" key="2">
    <citation type="submission" date="2025-08" db="UniProtKB">
        <authorList>
            <consortium name="Ensembl"/>
        </authorList>
    </citation>
    <scope>IDENTIFICATION</scope>
</reference>
<feature type="compositionally biased region" description="Polar residues" evidence="2">
    <location>
        <begin position="13"/>
        <end position="33"/>
    </location>
</feature>
<evidence type="ECO:0000256" key="2">
    <source>
        <dbReference type="SAM" id="MobiDB-lite"/>
    </source>
</evidence>
<organism evidence="4 5">
    <name type="scientific">Sphaeramia orbicularis</name>
    <name type="common">orbiculate cardinalfish</name>
    <dbReference type="NCBI Taxonomy" id="375764"/>
    <lineage>
        <taxon>Eukaryota</taxon>
        <taxon>Metazoa</taxon>
        <taxon>Chordata</taxon>
        <taxon>Craniata</taxon>
        <taxon>Vertebrata</taxon>
        <taxon>Euteleostomi</taxon>
        <taxon>Actinopterygii</taxon>
        <taxon>Neopterygii</taxon>
        <taxon>Teleostei</taxon>
        <taxon>Neoteleostei</taxon>
        <taxon>Acanthomorphata</taxon>
        <taxon>Gobiaria</taxon>
        <taxon>Kurtiformes</taxon>
        <taxon>Apogonoidei</taxon>
        <taxon>Apogonidae</taxon>
        <taxon>Apogoninae</taxon>
        <taxon>Sphaeramia</taxon>
    </lineage>
</organism>
<keyword evidence="5" id="KW-1185">Reference proteome</keyword>
<feature type="domain" description="Myb-like" evidence="3">
    <location>
        <begin position="413"/>
        <end position="461"/>
    </location>
</feature>
<feature type="compositionally biased region" description="Polar residues" evidence="2">
    <location>
        <begin position="42"/>
        <end position="85"/>
    </location>
</feature>
<dbReference type="PANTHER" id="PTHR22929">
    <property type="entry name" value="RNA POLYMERASE III TRANSCRIPTION INITIATION FACTOR B"/>
    <property type="match status" value="1"/>
</dbReference>
<dbReference type="CDD" id="cd00167">
    <property type="entry name" value="SANT"/>
    <property type="match status" value="1"/>
</dbReference>
<reference evidence="4" key="3">
    <citation type="submission" date="2025-09" db="UniProtKB">
        <authorList>
            <consortium name="Ensembl"/>
        </authorList>
    </citation>
    <scope>IDENTIFICATION</scope>
</reference>
<name>A0A673CPH8_9TELE</name>
<feature type="compositionally biased region" description="Polar residues" evidence="2">
    <location>
        <begin position="132"/>
        <end position="142"/>
    </location>
</feature>
<feature type="compositionally biased region" description="Basic and acidic residues" evidence="2">
    <location>
        <begin position="188"/>
        <end position="201"/>
    </location>
</feature>
<proteinExistence type="predicted"/>